<evidence type="ECO:0000256" key="8">
    <source>
        <dbReference type="SAM" id="MobiDB-lite"/>
    </source>
</evidence>
<keyword evidence="6 7" id="KW-0067">ATP-binding</keyword>
<evidence type="ECO:0000256" key="3">
    <source>
        <dbReference type="ARBA" id="ARBA00022679"/>
    </source>
</evidence>
<name>A0ABN2VL00_9ACTN</name>
<dbReference type="Proteomes" id="UP001500751">
    <property type="component" value="Unassembled WGS sequence"/>
</dbReference>
<feature type="binding site" evidence="7">
    <location>
        <position position="36"/>
    </location>
    <ligand>
        <name>ATP</name>
        <dbReference type="ChEBI" id="CHEBI:30616"/>
    </ligand>
</feature>
<dbReference type="Pfam" id="PF00069">
    <property type="entry name" value="Pkinase"/>
    <property type="match status" value="1"/>
</dbReference>
<evidence type="ECO:0000256" key="2">
    <source>
        <dbReference type="ARBA" id="ARBA00022527"/>
    </source>
</evidence>
<dbReference type="InterPro" id="IPR008271">
    <property type="entry name" value="Ser/Thr_kinase_AS"/>
</dbReference>
<feature type="region of interest" description="Disordered" evidence="8">
    <location>
        <begin position="354"/>
        <end position="445"/>
    </location>
</feature>
<evidence type="ECO:0000256" key="4">
    <source>
        <dbReference type="ARBA" id="ARBA00022741"/>
    </source>
</evidence>
<dbReference type="SMART" id="SM00220">
    <property type="entry name" value="S_TKc"/>
    <property type="match status" value="1"/>
</dbReference>
<accession>A0ABN2VL00</accession>
<dbReference type="PROSITE" id="PS00107">
    <property type="entry name" value="PROTEIN_KINASE_ATP"/>
    <property type="match status" value="1"/>
</dbReference>
<dbReference type="PROSITE" id="PS50011">
    <property type="entry name" value="PROTEIN_KINASE_DOM"/>
    <property type="match status" value="1"/>
</dbReference>
<dbReference type="InterPro" id="IPR017441">
    <property type="entry name" value="Protein_kinase_ATP_BS"/>
</dbReference>
<dbReference type="EMBL" id="BAAAQN010000094">
    <property type="protein sequence ID" value="GAA2063993.1"/>
    <property type="molecule type" value="Genomic_DNA"/>
</dbReference>
<gene>
    <name evidence="10" type="ORF">GCM10009839_89260</name>
</gene>
<dbReference type="EC" id="2.7.11.1" evidence="1"/>
<reference evidence="10 11" key="1">
    <citation type="journal article" date="2019" name="Int. J. Syst. Evol. Microbiol.">
        <title>The Global Catalogue of Microorganisms (GCM) 10K type strain sequencing project: providing services to taxonomists for standard genome sequencing and annotation.</title>
        <authorList>
            <consortium name="The Broad Institute Genomics Platform"/>
            <consortium name="The Broad Institute Genome Sequencing Center for Infectious Disease"/>
            <person name="Wu L."/>
            <person name="Ma J."/>
        </authorList>
    </citation>
    <scope>NUCLEOTIDE SEQUENCE [LARGE SCALE GENOMIC DNA]</scope>
    <source>
        <strain evidence="10 11">JCM 16014</strain>
    </source>
</reference>
<dbReference type="Gene3D" id="1.10.510.10">
    <property type="entry name" value="Transferase(Phosphotransferase) domain 1"/>
    <property type="match status" value="1"/>
</dbReference>
<dbReference type="InterPro" id="IPR011009">
    <property type="entry name" value="Kinase-like_dom_sf"/>
</dbReference>
<evidence type="ECO:0000256" key="1">
    <source>
        <dbReference type="ARBA" id="ARBA00012513"/>
    </source>
</evidence>
<evidence type="ECO:0000256" key="7">
    <source>
        <dbReference type="PROSITE-ProRule" id="PRU10141"/>
    </source>
</evidence>
<proteinExistence type="predicted"/>
<organism evidence="10 11">
    <name type="scientific">Catenulispora yoronensis</name>
    <dbReference type="NCBI Taxonomy" id="450799"/>
    <lineage>
        <taxon>Bacteria</taxon>
        <taxon>Bacillati</taxon>
        <taxon>Actinomycetota</taxon>
        <taxon>Actinomycetes</taxon>
        <taxon>Catenulisporales</taxon>
        <taxon>Catenulisporaceae</taxon>
        <taxon>Catenulispora</taxon>
    </lineage>
</organism>
<dbReference type="CDD" id="cd14014">
    <property type="entry name" value="STKc_PknB_like"/>
    <property type="match status" value="1"/>
</dbReference>
<feature type="compositionally biased region" description="Low complexity" evidence="8">
    <location>
        <begin position="355"/>
        <end position="373"/>
    </location>
</feature>
<feature type="compositionally biased region" description="Low complexity" evidence="8">
    <location>
        <begin position="383"/>
        <end position="403"/>
    </location>
</feature>
<evidence type="ECO:0000259" key="9">
    <source>
        <dbReference type="PROSITE" id="PS50011"/>
    </source>
</evidence>
<sequence>MDVGERYVLGRLVGEGATACVYEAEDSVLRREVAVKVFRDGNPGGNAQRVSEEVRILTALSHPHLLPLFDAGRSADGQSFIVMPLVRGTTLANMVARGPVGPREAKKIGTALAEALSHIHARGIVHRDVKPSNVLLAEDGMPFLADFGFAHAEDGPALTATNCVVGTAGYLAPEQAEGHATTPAADVYALGLVLLEALTGERTYRGTPLERAVANALRPPVIPARLGPGWLETLRMMTARDPSERPTAAEAGRLLAAAEDTLPEVTAQDDTMMLTPVLVSAPVPVPVPVPVLASVPVPAPVPVLASAPVSEPVSVPVKASSRRRLTALGAAGFAALTVLGLGVGTDWLAFGAAGPSRPAAPVTTAPPGAGPAGSRPPTPAPATAPAATPSATSPRPAGTTSAPVVQQHPADQVLNAPTTCRSDKGNGHGKHKCQGADGDSADSNR</sequence>
<keyword evidence="4 7" id="KW-0547">Nucleotide-binding</keyword>
<feature type="domain" description="Protein kinase" evidence="9">
    <location>
        <begin position="7"/>
        <end position="262"/>
    </location>
</feature>
<evidence type="ECO:0000313" key="10">
    <source>
        <dbReference type="EMBL" id="GAA2063993.1"/>
    </source>
</evidence>
<comment type="caution">
    <text evidence="10">The sequence shown here is derived from an EMBL/GenBank/DDBJ whole genome shotgun (WGS) entry which is preliminary data.</text>
</comment>
<dbReference type="PANTHER" id="PTHR43289:SF6">
    <property type="entry name" value="SERINE_THREONINE-PROTEIN KINASE NEKL-3"/>
    <property type="match status" value="1"/>
</dbReference>
<evidence type="ECO:0000313" key="11">
    <source>
        <dbReference type="Proteomes" id="UP001500751"/>
    </source>
</evidence>
<keyword evidence="11" id="KW-1185">Reference proteome</keyword>
<protein>
    <recommendedName>
        <fullName evidence="1">non-specific serine/threonine protein kinase</fullName>
        <ecNumber evidence="1">2.7.11.1</ecNumber>
    </recommendedName>
</protein>
<evidence type="ECO:0000256" key="5">
    <source>
        <dbReference type="ARBA" id="ARBA00022777"/>
    </source>
</evidence>
<keyword evidence="2" id="KW-0723">Serine/threonine-protein kinase</keyword>
<keyword evidence="3" id="KW-0808">Transferase</keyword>
<dbReference type="SUPFAM" id="SSF56112">
    <property type="entry name" value="Protein kinase-like (PK-like)"/>
    <property type="match status" value="1"/>
</dbReference>
<dbReference type="InterPro" id="IPR000719">
    <property type="entry name" value="Prot_kinase_dom"/>
</dbReference>
<dbReference type="PROSITE" id="PS00108">
    <property type="entry name" value="PROTEIN_KINASE_ST"/>
    <property type="match status" value="1"/>
</dbReference>
<dbReference type="RefSeq" id="WP_344671838.1">
    <property type="nucleotide sequence ID" value="NZ_BAAAQN010000094.1"/>
</dbReference>
<keyword evidence="5" id="KW-0418">Kinase</keyword>
<evidence type="ECO:0000256" key="6">
    <source>
        <dbReference type="ARBA" id="ARBA00022840"/>
    </source>
</evidence>
<dbReference type="PANTHER" id="PTHR43289">
    <property type="entry name" value="MITOGEN-ACTIVATED PROTEIN KINASE KINASE KINASE 20-RELATED"/>
    <property type="match status" value="1"/>
</dbReference>